<feature type="region of interest" description="Disordered" evidence="2">
    <location>
        <begin position="19"/>
        <end position="70"/>
    </location>
</feature>
<dbReference type="Proteomes" id="UP000594638">
    <property type="component" value="Unassembled WGS sequence"/>
</dbReference>
<dbReference type="AlphaFoldDB" id="A0A8S0P6C5"/>
<dbReference type="InterPro" id="IPR036875">
    <property type="entry name" value="Znf_CCHC_sf"/>
</dbReference>
<feature type="domain" description="CCHC-type" evidence="3">
    <location>
        <begin position="92"/>
        <end position="107"/>
    </location>
</feature>
<evidence type="ECO:0000313" key="4">
    <source>
        <dbReference type="EMBL" id="CAA2933531.1"/>
    </source>
</evidence>
<evidence type="ECO:0000256" key="1">
    <source>
        <dbReference type="PROSITE-ProRule" id="PRU00047"/>
    </source>
</evidence>
<dbReference type="GO" id="GO:0008270">
    <property type="term" value="F:zinc ion binding"/>
    <property type="evidence" value="ECO:0007669"/>
    <property type="project" value="UniProtKB-KW"/>
</dbReference>
<dbReference type="PROSITE" id="PS50158">
    <property type="entry name" value="ZF_CCHC"/>
    <property type="match status" value="1"/>
</dbReference>
<keyword evidence="5" id="KW-1185">Reference proteome</keyword>
<feature type="compositionally biased region" description="Polar residues" evidence="2">
    <location>
        <begin position="411"/>
        <end position="423"/>
    </location>
</feature>
<evidence type="ECO:0000256" key="2">
    <source>
        <dbReference type="SAM" id="MobiDB-lite"/>
    </source>
</evidence>
<dbReference type="EMBL" id="CACTIH010000004">
    <property type="protein sequence ID" value="CAA2933531.1"/>
    <property type="molecule type" value="Genomic_DNA"/>
</dbReference>
<evidence type="ECO:0000259" key="3">
    <source>
        <dbReference type="PROSITE" id="PS50158"/>
    </source>
</evidence>
<protein>
    <submittedName>
        <fullName evidence="4">Zinc knuckle family isoform 1</fullName>
    </submittedName>
</protein>
<keyword evidence="1" id="KW-0479">Metal-binding</keyword>
<dbReference type="PANTHER" id="PTHR34210">
    <property type="entry name" value="OS01G0252900 PROTEIN"/>
    <property type="match status" value="1"/>
</dbReference>
<organism evidence="4 5">
    <name type="scientific">Olea europaea subsp. europaea</name>
    <dbReference type="NCBI Taxonomy" id="158383"/>
    <lineage>
        <taxon>Eukaryota</taxon>
        <taxon>Viridiplantae</taxon>
        <taxon>Streptophyta</taxon>
        <taxon>Embryophyta</taxon>
        <taxon>Tracheophyta</taxon>
        <taxon>Spermatophyta</taxon>
        <taxon>Magnoliopsida</taxon>
        <taxon>eudicotyledons</taxon>
        <taxon>Gunneridae</taxon>
        <taxon>Pentapetalae</taxon>
        <taxon>asterids</taxon>
        <taxon>lamiids</taxon>
        <taxon>Lamiales</taxon>
        <taxon>Oleaceae</taxon>
        <taxon>Oleeae</taxon>
        <taxon>Olea</taxon>
    </lineage>
</organism>
<feature type="region of interest" description="Disordered" evidence="2">
    <location>
        <begin position="176"/>
        <end position="228"/>
    </location>
</feature>
<gene>
    <name evidence="4" type="ORF">OLEA9_A008106</name>
</gene>
<comment type="caution">
    <text evidence="4">The sequence shown here is derived from an EMBL/GenBank/DDBJ whole genome shotgun (WGS) entry which is preliminary data.</text>
</comment>
<feature type="region of interest" description="Disordered" evidence="2">
    <location>
        <begin position="252"/>
        <end position="282"/>
    </location>
</feature>
<dbReference type="Gramene" id="OE9A008106T3">
    <property type="protein sequence ID" value="OE9A008106C3"/>
    <property type="gene ID" value="OE9A008106"/>
</dbReference>
<dbReference type="GO" id="GO:0003676">
    <property type="term" value="F:nucleic acid binding"/>
    <property type="evidence" value="ECO:0007669"/>
    <property type="project" value="InterPro"/>
</dbReference>
<accession>A0A8S0P6C5</accession>
<dbReference type="InterPro" id="IPR001878">
    <property type="entry name" value="Znf_CCHC"/>
</dbReference>
<keyword evidence="1" id="KW-0862">Zinc</keyword>
<dbReference type="Gramene" id="OE9A008106T2">
    <property type="protein sequence ID" value="OE9A008106C2"/>
    <property type="gene ID" value="OE9A008106"/>
</dbReference>
<dbReference type="Gramene" id="OE9A008106T1">
    <property type="protein sequence ID" value="OE9A008106C1"/>
    <property type="gene ID" value="OE9A008106"/>
</dbReference>
<dbReference type="PANTHER" id="PTHR34210:SF3">
    <property type="entry name" value="CCHC-TYPE DOMAIN-CONTAINING PROTEIN"/>
    <property type="match status" value="1"/>
</dbReference>
<reference evidence="4 5" key="1">
    <citation type="submission" date="2019-12" db="EMBL/GenBank/DDBJ databases">
        <authorList>
            <person name="Alioto T."/>
            <person name="Alioto T."/>
            <person name="Gomez Garrido J."/>
        </authorList>
    </citation>
    <scope>NUCLEOTIDE SEQUENCE [LARGE SCALE GENOMIC DNA]</scope>
</reference>
<sequence length="467" mass="53546">MAARVEVDIDDDFSEIYKAYTGPLGSNPNATNAQDRITTKKRSNSGSDEEEEARDPNAVPTDFTSREAKVWEAKSKATERNWKKRKEEEMICKLCGESGHFTQGCPSTLGANRKSQDYFERVPARDPHVKALFNEKVVDEIEKDIGCKIKIEEKFIIVSGKDRLVLKKGVDAVHKVKKEGEHKHSSSSPISRSWSPERKSPVSSRLVRSNSQRSNPSPHNALQVPHRYGRQEKVVVDRVCEDLRKLSRGSLQAYGNDGVRGRSSHSRSPELPSYVGDPYNLYDGRSQSRGGYRFDGLDADRRGSDMQSCHKFEYPAFPQTFEEIESDYKREAMDLVRIRDKEEDEEIHKHREAVREIRECYMKKLAMLRAAQAKQWEEFLQANIQRRQHAHQHISASGFSDYKQPSYPEYDNSSGNANYSGPGTNVPIESTGKYRNSMENYPSRPHVTYSDFEHKRGDEFGKSYNRY</sequence>
<evidence type="ECO:0000313" key="5">
    <source>
        <dbReference type="Proteomes" id="UP000594638"/>
    </source>
</evidence>
<feature type="compositionally biased region" description="Polar residues" evidence="2">
    <location>
        <begin position="24"/>
        <end position="36"/>
    </location>
</feature>
<name>A0A8S0P6C5_OLEEU</name>
<dbReference type="OrthoDB" id="2020539at2759"/>
<dbReference type="SUPFAM" id="SSF57756">
    <property type="entry name" value="Retrovirus zinc finger-like domains"/>
    <property type="match status" value="1"/>
</dbReference>
<proteinExistence type="predicted"/>
<keyword evidence="1" id="KW-0863">Zinc-finger</keyword>
<feature type="region of interest" description="Disordered" evidence="2">
    <location>
        <begin position="410"/>
        <end position="450"/>
    </location>
</feature>
<feature type="compositionally biased region" description="Polar residues" evidence="2">
    <location>
        <begin position="201"/>
        <end position="220"/>
    </location>
</feature>